<accession>A0AAV7XUL6</accession>
<keyword evidence="2" id="KW-0812">Transmembrane</keyword>
<feature type="transmembrane region" description="Helical" evidence="2">
    <location>
        <begin position="108"/>
        <end position="137"/>
    </location>
</feature>
<evidence type="ECO:0000256" key="1">
    <source>
        <dbReference type="SAM" id="MobiDB-lite"/>
    </source>
</evidence>
<keyword evidence="4" id="KW-1185">Reference proteome</keyword>
<dbReference type="Proteomes" id="UP001075354">
    <property type="component" value="Chromosome 2"/>
</dbReference>
<evidence type="ECO:0000313" key="3">
    <source>
        <dbReference type="EMBL" id="KAJ1530262.1"/>
    </source>
</evidence>
<keyword evidence="2" id="KW-0472">Membrane</keyword>
<comment type="caution">
    <text evidence="3">The sequence shown here is derived from an EMBL/GenBank/DDBJ whole genome shotgun (WGS) entry which is preliminary data.</text>
</comment>
<name>A0AAV7XUL6_9NEOP</name>
<gene>
    <name evidence="3" type="ORF">ONE63_005184</name>
</gene>
<feature type="transmembrane region" description="Helical" evidence="2">
    <location>
        <begin position="23"/>
        <end position="49"/>
    </location>
</feature>
<dbReference type="EMBL" id="JAPTSV010000002">
    <property type="protein sequence ID" value="KAJ1530262.1"/>
    <property type="molecule type" value="Genomic_DNA"/>
</dbReference>
<feature type="compositionally biased region" description="Low complexity" evidence="1">
    <location>
        <begin position="87"/>
        <end position="98"/>
    </location>
</feature>
<feature type="region of interest" description="Disordered" evidence="1">
    <location>
        <begin position="78"/>
        <end position="98"/>
    </location>
</feature>
<organism evidence="3 4">
    <name type="scientific">Megalurothrips usitatus</name>
    <name type="common">bean blossom thrips</name>
    <dbReference type="NCBI Taxonomy" id="439358"/>
    <lineage>
        <taxon>Eukaryota</taxon>
        <taxon>Metazoa</taxon>
        <taxon>Ecdysozoa</taxon>
        <taxon>Arthropoda</taxon>
        <taxon>Hexapoda</taxon>
        <taxon>Insecta</taxon>
        <taxon>Pterygota</taxon>
        <taxon>Neoptera</taxon>
        <taxon>Paraneoptera</taxon>
        <taxon>Thysanoptera</taxon>
        <taxon>Terebrantia</taxon>
        <taxon>Thripoidea</taxon>
        <taxon>Thripidae</taxon>
        <taxon>Megalurothrips</taxon>
    </lineage>
</organism>
<keyword evidence="2" id="KW-1133">Transmembrane helix</keyword>
<reference evidence="3" key="1">
    <citation type="submission" date="2022-12" db="EMBL/GenBank/DDBJ databases">
        <title>Chromosome-level genome assembly of the bean flower thrips Megalurothrips usitatus.</title>
        <authorList>
            <person name="Ma L."/>
            <person name="Liu Q."/>
            <person name="Li H."/>
            <person name="Cai W."/>
        </authorList>
    </citation>
    <scope>NUCLEOTIDE SEQUENCE</scope>
    <source>
        <strain evidence="3">Cailab_2022a</strain>
    </source>
</reference>
<evidence type="ECO:0000313" key="4">
    <source>
        <dbReference type="Proteomes" id="UP001075354"/>
    </source>
</evidence>
<dbReference type="AlphaFoldDB" id="A0AAV7XUL6"/>
<feature type="transmembrane region" description="Helical" evidence="2">
    <location>
        <begin position="180"/>
        <end position="198"/>
    </location>
</feature>
<protein>
    <submittedName>
        <fullName evidence="3">Uncharacterized protein</fullName>
    </submittedName>
</protein>
<feature type="transmembrane region" description="Helical" evidence="2">
    <location>
        <begin position="149"/>
        <end position="174"/>
    </location>
</feature>
<proteinExistence type="predicted"/>
<sequence length="235" mass="26057">MVVQYEGGAMDAKMTRALRMKHGFYCSLSLRACTIVLACINLLISLYGIRCSELIVYGGLFHPEDLIRDDFDLEHEGTTATNHSQNVPTTTVPTTTTTEEPLPDEYRIYVVVSFIFDGLNLILATFDVLASAVLIFGAARMSSIFIRPWLFVGVTMVGYDIIYFIVHTAIGVHFSYSSNALFHIPLVAYLLAVAWNLWQECRDAETHAARARVAALTKGQDEAACTLSYNVLSEA</sequence>
<evidence type="ECO:0000256" key="2">
    <source>
        <dbReference type="SAM" id="Phobius"/>
    </source>
</evidence>